<accession>A0ACB8RYD0</accession>
<keyword evidence="2" id="KW-1185">Reference proteome</keyword>
<dbReference type="Proteomes" id="UP000814033">
    <property type="component" value="Unassembled WGS sequence"/>
</dbReference>
<organism evidence="1 2">
    <name type="scientific">Auriscalpium vulgare</name>
    <dbReference type="NCBI Taxonomy" id="40419"/>
    <lineage>
        <taxon>Eukaryota</taxon>
        <taxon>Fungi</taxon>
        <taxon>Dikarya</taxon>
        <taxon>Basidiomycota</taxon>
        <taxon>Agaricomycotina</taxon>
        <taxon>Agaricomycetes</taxon>
        <taxon>Russulales</taxon>
        <taxon>Auriscalpiaceae</taxon>
        <taxon>Auriscalpium</taxon>
    </lineage>
</organism>
<evidence type="ECO:0000313" key="1">
    <source>
        <dbReference type="EMBL" id="KAI0049234.1"/>
    </source>
</evidence>
<sequence>MQVEEQVQRLFGSLCRARETAAGVEHALRTALCDLEHCPSSRPAPRPFSSLFSDADSGYMSQQADDTKPTLEDSAPAHEAPAHEPPHLADSHNHDFAPTSKSHEQSTANKRRGSVDQDAQTLVISSLRSQVADLISQVTALNGKLVKSYDRVSDLEDEIHVSSQSLRTSSVKVSQLELERTQHLAALDTGLLVEKEQVTAELTRLMEKATEEAAQRGQAESARMAIEQDLDDLSAGLFGQANTMVAEARFARAQSERKAEDAERALRETEEVVQLLQQQMQELQEDKENSEQRMQEMSALMGKGKYVERTPSPAPAYTLRLYSSHIPYHEFLGLLTHLRALRPASPQPPAISSLLGLPFIARLQLEDTDPTVRLDIAPALNWLTRRSVITAIQHGQLSIEPSSTVAFLESSALISPGSSHNNIVCALCGVTVYSNPNQLDSPSRQGFSLARTNSAWSTSIFKNPLSQNSSAPPSPPPYQTQLTQQPSHIYIFRVANPITTVNLPQSPGVQKPPTSYPLCTSNWCLARLRSTCSLWSFVRTGVVEKIWEEDHGATLPPPRREVSGGIGRPPVPPRRGSKMGGLWGVASALGVSSWAEGNRPTKEPLKDVKRFVAPPPSVTRTDSPARDTPSPAAPPALSPQPHAAQSPHRPPPLPTRSRSRAAPPAHHPSREGTPEPAHTQKDHPTMPDIAAPQARRQIASPGELDAHAQEHEAFATPSEGPSLSVTQSRATSPATIPLPESKPVTPAVNTVALPVETDAPAPPEPTDSPSSEVKPDSVESVQSHDSADMEEPKHAPAEEATSSSRPHTPAAVNAVQKDEHGPSRAASPSAPPIPRRAAGRRPVPVPPPHPQSATHPAADAHNEAPAAPTPDNDTVELHPNPEHASDKPEKEATAEAQPEVKPEEHHSEPRPPARRAIPPPPPRHRPVVVESHPETEDASTDSAPQKAETAEAQPEAKVAEEHPEPRIPARRSMPPPPPRHPPVVKEEPKEEKSEASPPFEDESIYSVEKEKPEEARVSQDSAPLSIVKKGNNGINGVHGGSTESLGTSPDGAPYVSDATWEERTWKELVRLREEMFWARIGAQR</sequence>
<gene>
    <name evidence="1" type="ORF">FA95DRAFT_1604614</name>
</gene>
<comment type="caution">
    <text evidence="1">The sequence shown here is derived from an EMBL/GenBank/DDBJ whole genome shotgun (WGS) entry which is preliminary data.</text>
</comment>
<proteinExistence type="predicted"/>
<protein>
    <submittedName>
        <fullName evidence="1">Uncharacterized protein</fullName>
    </submittedName>
</protein>
<reference evidence="1" key="2">
    <citation type="journal article" date="2022" name="New Phytol.">
        <title>Evolutionary transition to the ectomycorrhizal habit in the genomes of a hyperdiverse lineage of mushroom-forming fungi.</title>
        <authorList>
            <person name="Looney B."/>
            <person name="Miyauchi S."/>
            <person name="Morin E."/>
            <person name="Drula E."/>
            <person name="Courty P.E."/>
            <person name="Kohler A."/>
            <person name="Kuo A."/>
            <person name="LaButti K."/>
            <person name="Pangilinan J."/>
            <person name="Lipzen A."/>
            <person name="Riley R."/>
            <person name="Andreopoulos W."/>
            <person name="He G."/>
            <person name="Johnson J."/>
            <person name="Nolan M."/>
            <person name="Tritt A."/>
            <person name="Barry K.W."/>
            <person name="Grigoriev I.V."/>
            <person name="Nagy L.G."/>
            <person name="Hibbett D."/>
            <person name="Henrissat B."/>
            <person name="Matheny P.B."/>
            <person name="Labbe J."/>
            <person name="Martin F.M."/>
        </authorList>
    </citation>
    <scope>NUCLEOTIDE SEQUENCE</scope>
    <source>
        <strain evidence="1">FP105234-sp</strain>
    </source>
</reference>
<name>A0ACB8RYD0_9AGAM</name>
<evidence type="ECO:0000313" key="2">
    <source>
        <dbReference type="Proteomes" id="UP000814033"/>
    </source>
</evidence>
<dbReference type="EMBL" id="MU275876">
    <property type="protein sequence ID" value="KAI0049234.1"/>
    <property type="molecule type" value="Genomic_DNA"/>
</dbReference>
<reference evidence="1" key="1">
    <citation type="submission" date="2021-02" db="EMBL/GenBank/DDBJ databases">
        <authorList>
            <consortium name="DOE Joint Genome Institute"/>
            <person name="Ahrendt S."/>
            <person name="Looney B.P."/>
            <person name="Miyauchi S."/>
            <person name="Morin E."/>
            <person name="Drula E."/>
            <person name="Courty P.E."/>
            <person name="Chicoki N."/>
            <person name="Fauchery L."/>
            <person name="Kohler A."/>
            <person name="Kuo A."/>
            <person name="Labutti K."/>
            <person name="Pangilinan J."/>
            <person name="Lipzen A."/>
            <person name="Riley R."/>
            <person name="Andreopoulos W."/>
            <person name="He G."/>
            <person name="Johnson J."/>
            <person name="Barry K.W."/>
            <person name="Grigoriev I.V."/>
            <person name="Nagy L."/>
            <person name="Hibbett D."/>
            <person name="Henrissat B."/>
            <person name="Matheny P.B."/>
            <person name="Labbe J."/>
            <person name="Martin F."/>
        </authorList>
    </citation>
    <scope>NUCLEOTIDE SEQUENCE</scope>
    <source>
        <strain evidence="1">FP105234-sp</strain>
    </source>
</reference>